<dbReference type="Proteomes" id="UP001054945">
    <property type="component" value="Unassembled WGS sequence"/>
</dbReference>
<accession>A0AAV4TWD0</accession>
<dbReference type="EMBL" id="BPLR01011886">
    <property type="protein sequence ID" value="GIY49781.1"/>
    <property type="molecule type" value="Genomic_DNA"/>
</dbReference>
<sequence>MKLYRIGIKTNRQLICLCQLSFSVLKTGFPSICIPCTLYFQNNLKLRHPRRRFHSMLYESFAQNTTRSTRALNKRRRRTIHTPRQRRAMPVLDIFSMNDPWNPPLPIVRRLPN</sequence>
<dbReference type="AlphaFoldDB" id="A0AAV4TWD0"/>
<protein>
    <submittedName>
        <fullName evidence="1">Uncharacterized protein</fullName>
    </submittedName>
</protein>
<comment type="caution">
    <text evidence="1">The sequence shown here is derived from an EMBL/GenBank/DDBJ whole genome shotgun (WGS) entry which is preliminary data.</text>
</comment>
<evidence type="ECO:0000313" key="2">
    <source>
        <dbReference type="Proteomes" id="UP001054945"/>
    </source>
</evidence>
<name>A0AAV4TWD0_CAEEX</name>
<organism evidence="1 2">
    <name type="scientific">Caerostris extrusa</name>
    <name type="common">Bark spider</name>
    <name type="synonym">Caerostris bankana</name>
    <dbReference type="NCBI Taxonomy" id="172846"/>
    <lineage>
        <taxon>Eukaryota</taxon>
        <taxon>Metazoa</taxon>
        <taxon>Ecdysozoa</taxon>
        <taxon>Arthropoda</taxon>
        <taxon>Chelicerata</taxon>
        <taxon>Arachnida</taxon>
        <taxon>Araneae</taxon>
        <taxon>Araneomorphae</taxon>
        <taxon>Entelegynae</taxon>
        <taxon>Araneoidea</taxon>
        <taxon>Araneidae</taxon>
        <taxon>Caerostris</taxon>
    </lineage>
</organism>
<proteinExistence type="predicted"/>
<evidence type="ECO:0000313" key="1">
    <source>
        <dbReference type="EMBL" id="GIY49781.1"/>
    </source>
</evidence>
<reference evidence="1 2" key="1">
    <citation type="submission" date="2021-06" db="EMBL/GenBank/DDBJ databases">
        <title>Caerostris extrusa draft genome.</title>
        <authorList>
            <person name="Kono N."/>
            <person name="Arakawa K."/>
        </authorList>
    </citation>
    <scope>NUCLEOTIDE SEQUENCE [LARGE SCALE GENOMIC DNA]</scope>
</reference>
<keyword evidence="2" id="KW-1185">Reference proteome</keyword>
<gene>
    <name evidence="1" type="ORF">CEXT_220371</name>
</gene>